<evidence type="ECO:0000313" key="1">
    <source>
        <dbReference type="EMBL" id="KAI7987169.1"/>
    </source>
</evidence>
<sequence length="268" mass="31029">MCFETKGEAEDVRENLSKLKGDSFLKSCLIISHEKYYWITVDRFDYSLKRYCDINSERWEGSDVLLDPNQEKDTRYQLKPTYQQIVRDIITGIYQLHSQNYWDEDLSITDFLIVNRRAKFAVLRGARGGLPDKIGQKSSSRRCASVIYIDCDTLRLKQVEVNSLWVIPLHVEREYYLACACEELYCPPTAYFSLYGLTVQASFLGASSGYLLLVSHVTSKKLKLHTRGVALRRQEELIREEEALVSETELKTKRGAAEKEKKSKKKQV</sequence>
<accession>A0ACC0FFP4</accession>
<organism evidence="1 2">
    <name type="scientific">Camellia lanceoleosa</name>
    <dbReference type="NCBI Taxonomy" id="1840588"/>
    <lineage>
        <taxon>Eukaryota</taxon>
        <taxon>Viridiplantae</taxon>
        <taxon>Streptophyta</taxon>
        <taxon>Embryophyta</taxon>
        <taxon>Tracheophyta</taxon>
        <taxon>Spermatophyta</taxon>
        <taxon>Magnoliopsida</taxon>
        <taxon>eudicotyledons</taxon>
        <taxon>Gunneridae</taxon>
        <taxon>Pentapetalae</taxon>
        <taxon>asterids</taxon>
        <taxon>Ericales</taxon>
        <taxon>Theaceae</taxon>
        <taxon>Camellia</taxon>
    </lineage>
</organism>
<name>A0ACC0FFP4_9ERIC</name>
<reference evidence="1 2" key="1">
    <citation type="journal article" date="2022" name="Plant J.">
        <title>Chromosome-level genome of Camellia lanceoleosa provides a valuable resource for understanding genome evolution and self-incompatibility.</title>
        <authorList>
            <person name="Gong W."/>
            <person name="Xiao S."/>
            <person name="Wang L."/>
            <person name="Liao Z."/>
            <person name="Chang Y."/>
            <person name="Mo W."/>
            <person name="Hu G."/>
            <person name="Li W."/>
            <person name="Zhao G."/>
            <person name="Zhu H."/>
            <person name="Hu X."/>
            <person name="Ji K."/>
            <person name="Xiang X."/>
            <person name="Song Q."/>
            <person name="Yuan D."/>
            <person name="Jin S."/>
            <person name="Zhang L."/>
        </authorList>
    </citation>
    <scope>NUCLEOTIDE SEQUENCE [LARGE SCALE GENOMIC DNA]</scope>
    <source>
        <strain evidence="1">SQ_2022a</strain>
    </source>
</reference>
<gene>
    <name evidence="1" type="ORF">LOK49_LG13G00174</name>
</gene>
<proteinExistence type="predicted"/>
<comment type="caution">
    <text evidence="1">The sequence shown here is derived from an EMBL/GenBank/DDBJ whole genome shotgun (WGS) entry which is preliminary data.</text>
</comment>
<dbReference type="EMBL" id="CM045771">
    <property type="protein sequence ID" value="KAI7987169.1"/>
    <property type="molecule type" value="Genomic_DNA"/>
</dbReference>
<protein>
    <submittedName>
        <fullName evidence="1">Uncharacterized protein</fullName>
    </submittedName>
</protein>
<dbReference type="Proteomes" id="UP001060215">
    <property type="component" value="Chromosome 14"/>
</dbReference>
<evidence type="ECO:0000313" key="2">
    <source>
        <dbReference type="Proteomes" id="UP001060215"/>
    </source>
</evidence>
<keyword evidence="2" id="KW-1185">Reference proteome</keyword>